<gene>
    <name evidence="2" type="ORF">RND71_036777</name>
</gene>
<feature type="region of interest" description="Disordered" evidence="1">
    <location>
        <begin position="1"/>
        <end position="83"/>
    </location>
</feature>
<dbReference type="AlphaFoldDB" id="A0AAE1R2H0"/>
<proteinExistence type="predicted"/>
<comment type="caution">
    <text evidence="2">The sequence shown here is derived from an EMBL/GenBank/DDBJ whole genome shotgun (WGS) entry which is preliminary data.</text>
</comment>
<feature type="compositionally biased region" description="Basic and acidic residues" evidence="1">
    <location>
        <begin position="22"/>
        <end position="36"/>
    </location>
</feature>
<dbReference type="EMBL" id="JAVYJV010000020">
    <property type="protein sequence ID" value="KAK4343683.1"/>
    <property type="molecule type" value="Genomic_DNA"/>
</dbReference>
<evidence type="ECO:0000313" key="2">
    <source>
        <dbReference type="EMBL" id="KAK4343683.1"/>
    </source>
</evidence>
<evidence type="ECO:0000256" key="1">
    <source>
        <dbReference type="SAM" id="MobiDB-lite"/>
    </source>
</evidence>
<reference evidence="2" key="1">
    <citation type="submission" date="2023-12" db="EMBL/GenBank/DDBJ databases">
        <title>Genome assembly of Anisodus tanguticus.</title>
        <authorList>
            <person name="Wang Y.-J."/>
        </authorList>
    </citation>
    <scope>NUCLEOTIDE SEQUENCE</scope>
    <source>
        <strain evidence="2">KB-2021</strain>
        <tissue evidence="2">Leaf</tissue>
    </source>
</reference>
<dbReference type="Proteomes" id="UP001291623">
    <property type="component" value="Unassembled WGS sequence"/>
</dbReference>
<feature type="compositionally biased region" description="Acidic residues" evidence="1">
    <location>
        <begin position="73"/>
        <end position="83"/>
    </location>
</feature>
<name>A0AAE1R2H0_9SOLA</name>
<evidence type="ECO:0000313" key="3">
    <source>
        <dbReference type="Proteomes" id="UP001291623"/>
    </source>
</evidence>
<keyword evidence="3" id="KW-1185">Reference proteome</keyword>
<organism evidence="2 3">
    <name type="scientific">Anisodus tanguticus</name>
    <dbReference type="NCBI Taxonomy" id="243964"/>
    <lineage>
        <taxon>Eukaryota</taxon>
        <taxon>Viridiplantae</taxon>
        <taxon>Streptophyta</taxon>
        <taxon>Embryophyta</taxon>
        <taxon>Tracheophyta</taxon>
        <taxon>Spermatophyta</taxon>
        <taxon>Magnoliopsida</taxon>
        <taxon>eudicotyledons</taxon>
        <taxon>Gunneridae</taxon>
        <taxon>Pentapetalae</taxon>
        <taxon>asterids</taxon>
        <taxon>lamiids</taxon>
        <taxon>Solanales</taxon>
        <taxon>Solanaceae</taxon>
        <taxon>Solanoideae</taxon>
        <taxon>Hyoscyameae</taxon>
        <taxon>Anisodus</taxon>
    </lineage>
</organism>
<sequence>MVVDDDEYNIGTELSEEAPAIPEEKVASGGKKKGDSDQEDEGIGPFSRKGKKSKPGKGSGGVFSIAFDTIGDRDDDERSEEDE</sequence>
<protein>
    <submittedName>
        <fullName evidence="2">Uncharacterized protein</fullName>
    </submittedName>
</protein>
<accession>A0AAE1R2H0</accession>